<proteinExistence type="predicted"/>
<protein>
    <submittedName>
        <fullName evidence="1">Uncharacterized protein</fullName>
    </submittedName>
</protein>
<name>A0A9Q1Q829_9CARY</name>
<evidence type="ECO:0000313" key="1">
    <source>
        <dbReference type="EMBL" id="KAJ8431924.1"/>
    </source>
</evidence>
<organism evidence="1 2">
    <name type="scientific">Carnegiea gigantea</name>
    <dbReference type="NCBI Taxonomy" id="171969"/>
    <lineage>
        <taxon>Eukaryota</taxon>
        <taxon>Viridiplantae</taxon>
        <taxon>Streptophyta</taxon>
        <taxon>Embryophyta</taxon>
        <taxon>Tracheophyta</taxon>
        <taxon>Spermatophyta</taxon>
        <taxon>Magnoliopsida</taxon>
        <taxon>eudicotyledons</taxon>
        <taxon>Gunneridae</taxon>
        <taxon>Pentapetalae</taxon>
        <taxon>Caryophyllales</taxon>
        <taxon>Cactineae</taxon>
        <taxon>Cactaceae</taxon>
        <taxon>Cactoideae</taxon>
        <taxon>Echinocereeae</taxon>
        <taxon>Carnegiea</taxon>
    </lineage>
</organism>
<reference evidence="1" key="1">
    <citation type="submission" date="2022-04" db="EMBL/GenBank/DDBJ databases">
        <title>Carnegiea gigantea Genome sequencing and assembly v2.</title>
        <authorList>
            <person name="Copetti D."/>
            <person name="Sanderson M.J."/>
            <person name="Burquez A."/>
            <person name="Wojciechowski M.F."/>
        </authorList>
    </citation>
    <scope>NUCLEOTIDE SEQUENCE</scope>
    <source>
        <strain evidence="1">SGP5-SGP5p</strain>
        <tissue evidence="1">Aerial part</tissue>
    </source>
</reference>
<dbReference type="AlphaFoldDB" id="A0A9Q1Q829"/>
<dbReference type="EMBL" id="JAKOGI010000654">
    <property type="protein sequence ID" value="KAJ8431924.1"/>
    <property type="molecule type" value="Genomic_DNA"/>
</dbReference>
<keyword evidence="2" id="KW-1185">Reference proteome</keyword>
<comment type="caution">
    <text evidence="1">The sequence shown here is derived from an EMBL/GenBank/DDBJ whole genome shotgun (WGS) entry which is preliminary data.</text>
</comment>
<gene>
    <name evidence="1" type="ORF">Cgig2_016357</name>
</gene>
<sequence>MESRASNYCRIEIRATIRIDAEIANEFFGLPRLRKSCFRGALVVIRGQECVVYVYMNNSVFLLRKVIIRCTRKRKRLQWGQSYRMSFGDHKIQVLNYNGGQSYRISFGDHKIQVLSIGSNVHSLWFNWILTELTNKRFKEFFGPNQSLVYRLNRPVQPECTHRIEEDR</sequence>
<accession>A0A9Q1Q829</accession>
<evidence type="ECO:0000313" key="2">
    <source>
        <dbReference type="Proteomes" id="UP001153076"/>
    </source>
</evidence>
<dbReference type="Proteomes" id="UP001153076">
    <property type="component" value="Unassembled WGS sequence"/>
</dbReference>